<evidence type="ECO:0000313" key="2">
    <source>
        <dbReference type="Proteomes" id="UP000236291"/>
    </source>
</evidence>
<dbReference type="Pfam" id="PF02353">
    <property type="entry name" value="CMAS"/>
    <property type="match status" value="1"/>
</dbReference>
<dbReference type="PANTHER" id="PTHR43675">
    <property type="entry name" value="ARSENITE METHYLTRANSFERASE"/>
    <property type="match status" value="1"/>
</dbReference>
<dbReference type="STRING" id="57577.A0A2K3LA04"/>
<protein>
    <submittedName>
        <fullName evidence="1">Cyclopropane-fatty-acyl-phospholipid synthase</fullName>
    </submittedName>
</protein>
<dbReference type="Gene3D" id="3.40.50.150">
    <property type="entry name" value="Vaccinia Virus protein VP39"/>
    <property type="match status" value="1"/>
</dbReference>
<dbReference type="InterPro" id="IPR029063">
    <property type="entry name" value="SAM-dependent_MTases_sf"/>
</dbReference>
<dbReference type="GO" id="GO:0008168">
    <property type="term" value="F:methyltransferase activity"/>
    <property type="evidence" value="ECO:0007669"/>
    <property type="project" value="TreeGrafter"/>
</dbReference>
<evidence type="ECO:0000313" key="1">
    <source>
        <dbReference type="EMBL" id="PNX75372.1"/>
    </source>
</evidence>
<gene>
    <name evidence="1" type="ORF">L195_g031306</name>
</gene>
<accession>A0A2K3LA04</accession>
<dbReference type="AlphaFoldDB" id="A0A2K3LA04"/>
<comment type="caution">
    <text evidence="1">The sequence shown here is derived from an EMBL/GenBank/DDBJ whole genome shotgun (WGS) entry which is preliminary data.</text>
</comment>
<dbReference type="PANTHER" id="PTHR43675:SF30">
    <property type="entry name" value="CYCLOPROPANE-FATTY-ACYL-PHOSPHOLIPID SYNTHASE"/>
    <property type="match status" value="1"/>
</dbReference>
<name>A0A2K3LA04_TRIPR</name>
<dbReference type="EMBL" id="ASHM01028943">
    <property type="protein sequence ID" value="PNX75372.1"/>
    <property type="molecule type" value="Genomic_DNA"/>
</dbReference>
<feature type="non-terminal residue" evidence="1">
    <location>
        <position position="1"/>
    </location>
</feature>
<dbReference type="Proteomes" id="UP000236291">
    <property type="component" value="Unassembled WGS sequence"/>
</dbReference>
<dbReference type="InterPro" id="IPR026669">
    <property type="entry name" value="Arsenite_MeTrfase-like"/>
</dbReference>
<reference evidence="1 2" key="2">
    <citation type="journal article" date="2017" name="Front. Plant Sci.">
        <title>Gene Classification and Mining of Molecular Markers Useful in Red Clover (Trifolium pratense) Breeding.</title>
        <authorList>
            <person name="Istvanek J."/>
            <person name="Dluhosova J."/>
            <person name="Dluhos P."/>
            <person name="Patkova L."/>
            <person name="Nedelnik J."/>
            <person name="Repkova J."/>
        </authorList>
    </citation>
    <scope>NUCLEOTIDE SEQUENCE [LARGE SCALE GENOMIC DNA]</scope>
    <source>
        <strain evidence="2">cv. Tatra</strain>
        <tissue evidence="1">Young leaves</tissue>
    </source>
</reference>
<reference evidence="1 2" key="1">
    <citation type="journal article" date="2014" name="Am. J. Bot.">
        <title>Genome assembly and annotation for red clover (Trifolium pratense; Fabaceae).</title>
        <authorList>
            <person name="Istvanek J."/>
            <person name="Jaros M."/>
            <person name="Krenek A."/>
            <person name="Repkova J."/>
        </authorList>
    </citation>
    <scope>NUCLEOTIDE SEQUENCE [LARGE SCALE GENOMIC DNA]</scope>
    <source>
        <strain evidence="2">cv. Tatra</strain>
        <tissue evidence="1">Young leaves</tissue>
    </source>
</reference>
<proteinExistence type="predicted"/>
<dbReference type="CDD" id="cd02440">
    <property type="entry name" value="AdoMet_MTases"/>
    <property type="match status" value="1"/>
</dbReference>
<sequence>RLLEEGGTILTFEGSKEKCPLKSVLRIHNPQFYWKVMTNGDLGLASAYIDGDFSFVDTNKGLLNFILILIANRDFNASNSTLKNRGWWTPVFFTAGLASAKFFIKHVSRKNTVTQARRNISMHYDLARIDRKHEILDIGCGWGGFAIEVVKQTGCKYTGITLSKEQLKYAENKVKEAGLKDHITFLLCDYRQLSRTRKYDRIISCEMIEAVGHEYMEEFFGCCDSALADDGLLVLQVF</sequence>
<dbReference type="SUPFAM" id="SSF53335">
    <property type="entry name" value="S-adenosyl-L-methionine-dependent methyltransferases"/>
    <property type="match status" value="1"/>
</dbReference>
<organism evidence="1 2">
    <name type="scientific">Trifolium pratense</name>
    <name type="common">Red clover</name>
    <dbReference type="NCBI Taxonomy" id="57577"/>
    <lineage>
        <taxon>Eukaryota</taxon>
        <taxon>Viridiplantae</taxon>
        <taxon>Streptophyta</taxon>
        <taxon>Embryophyta</taxon>
        <taxon>Tracheophyta</taxon>
        <taxon>Spermatophyta</taxon>
        <taxon>Magnoliopsida</taxon>
        <taxon>eudicotyledons</taxon>
        <taxon>Gunneridae</taxon>
        <taxon>Pentapetalae</taxon>
        <taxon>rosids</taxon>
        <taxon>fabids</taxon>
        <taxon>Fabales</taxon>
        <taxon>Fabaceae</taxon>
        <taxon>Papilionoideae</taxon>
        <taxon>50 kb inversion clade</taxon>
        <taxon>NPAAA clade</taxon>
        <taxon>Hologalegina</taxon>
        <taxon>IRL clade</taxon>
        <taxon>Trifolieae</taxon>
        <taxon>Trifolium</taxon>
    </lineage>
</organism>